<dbReference type="GO" id="GO:0016779">
    <property type="term" value="F:nucleotidyltransferase activity"/>
    <property type="evidence" value="ECO:0007669"/>
    <property type="project" value="UniProtKB-KW"/>
</dbReference>
<organism evidence="5 6">
    <name type="scientific">Brevibacillus fluminis</name>
    <dbReference type="NCBI Taxonomy" id="511487"/>
    <lineage>
        <taxon>Bacteria</taxon>
        <taxon>Bacillati</taxon>
        <taxon>Bacillota</taxon>
        <taxon>Bacilli</taxon>
        <taxon>Bacillales</taxon>
        <taxon>Paenibacillaceae</taxon>
        <taxon>Brevibacillus</taxon>
    </lineage>
</organism>
<dbReference type="EMBL" id="RHHQ01000008">
    <property type="protein sequence ID" value="RNB89795.1"/>
    <property type="molecule type" value="Genomic_DNA"/>
</dbReference>
<evidence type="ECO:0000256" key="2">
    <source>
        <dbReference type="ARBA" id="ARBA00022695"/>
    </source>
</evidence>
<dbReference type="AlphaFoldDB" id="A0A3M8DQS8"/>
<accession>A0A3M8DQS8</accession>
<keyword evidence="1" id="KW-0808">Transferase</keyword>
<evidence type="ECO:0000256" key="1">
    <source>
        <dbReference type="ARBA" id="ARBA00022679"/>
    </source>
</evidence>
<dbReference type="NCBIfam" id="NF002332">
    <property type="entry name" value="PRK01293.1"/>
    <property type="match status" value="1"/>
</dbReference>
<dbReference type="InterPro" id="IPR017557">
    <property type="entry name" value="Holo-ACP_synthase"/>
</dbReference>
<dbReference type="OrthoDB" id="1275217at2"/>
<dbReference type="Pfam" id="PF20866">
    <property type="entry name" value="MdcG_N"/>
    <property type="match status" value="1"/>
</dbReference>
<evidence type="ECO:0000259" key="4">
    <source>
        <dbReference type="Pfam" id="PF20866"/>
    </source>
</evidence>
<keyword evidence="6" id="KW-1185">Reference proteome</keyword>
<protein>
    <submittedName>
        <fullName evidence="5">Malonate decarboxylase holo-ACP synthase</fullName>
    </submittedName>
</protein>
<gene>
    <name evidence="5" type="ORF">EDM56_11560</name>
</gene>
<proteinExistence type="predicted"/>
<dbReference type="InterPro" id="IPR048903">
    <property type="entry name" value="MdcG_N"/>
</dbReference>
<feature type="domain" description="Phosphoribosyl-dephospho-CoA transferase MdcG C-terminal" evidence="3">
    <location>
        <begin position="92"/>
        <end position="204"/>
    </location>
</feature>
<dbReference type="Pfam" id="PF10620">
    <property type="entry name" value="MdcG"/>
    <property type="match status" value="1"/>
</dbReference>
<evidence type="ECO:0000259" key="3">
    <source>
        <dbReference type="Pfam" id="PF10620"/>
    </source>
</evidence>
<dbReference type="RefSeq" id="WP_122918049.1">
    <property type="nucleotide sequence ID" value="NZ_RHHQ01000008.1"/>
</dbReference>
<evidence type="ECO:0000313" key="5">
    <source>
        <dbReference type="EMBL" id="RNB89795.1"/>
    </source>
</evidence>
<name>A0A3M8DQS8_9BACL</name>
<feature type="domain" description="Phosphoribosyl-dephospho-CoA transferase MdcG N-terminal" evidence="4">
    <location>
        <begin position="4"/>
        <end position="77"/>
    </location>
</feature>
<keyword evidence="2" id="KW-0548">Nucleotidyltransferase</keyword>
<dbReference type="NCBIfam" id="TIGR03135">
    <property type="entry name" value="malonate_mdcG"/>
    <property type="match status" value="1"/>
</dbReference>
<sequence>MGLRPHDLVRLARPDALISHSQQPEWVAPSLGRAPYAVIRRVPLMPGMVPIGVRGEARSERFAAFVDDGNIAEIITPEQLAVQQAWNKRDRTHQIGALQSLPFIARLFADNALPWGPVGSVGFELASGLVTAKATSDLDVVVRVPEPLDWKIAAELYDELGKAPARVDVQLETPLGAIALAEYASPVRPLLLKTVHGPRLTADPWDASV</sequence>
<reference evidence="5 6" key="1">
    <citation type="submission" date="2018-10" db="EMBL/GenBank/DDBJ databases">
        <title>Phylogenomics of Brevibacillus.</title>
        <authorList>
            <person name="Dunlap C."/>
        </authorList>
    </citation>
    <scope>NUCLEOTIDE SEQUENCE [LARGE SCALE GENOMIC DNA]</scope>
    <source>
        <strain evidence="5 6">JCM 15716</strain>
    </source>
</reference>
<comment type="caution">
    <text evidence="5">The sequence shown here is derived from an EMBL/GenBank/DDBJ whole genome shotgun (WGS) entry which is preliminary data.</text>
</comment>
<evidence type="ECO:0000313" key="6">
    <source>
        <dbReference type="Proteomes" id="UP000271031"/>
    </source>
</evidence>
<dbReference type="Proteomes" id="UP000271031">
    <property type="component" value="Unassembled WGS sequence"/>
</dbReference>
<dbReference type="InterPro" id="IPR049180">
    <property type="entry name" value="MdcG_C"/>
</dbReference>